<evidence type="ECO:0000313" key="1">
    <source>
        <dbReference type="WBParaSite" id="SCUD_0002005601-mRNA-1"/>
    </source>
</evidence>
<protein>
    <submittedName>
        <fullName evidence="1">ISLre2 family transposase</fullName>
    </submittedName>
</protein>
<dbReference type="AlphaFoldDB" id="A0A183KYA6"/>
<reference evidence="1" key="1">
    <citation type="submission" date="2016-06" db="UniProtKB">
        <authorList>
            <consortium name="WormBaseParasite"/>
        </authorList>
    </citation>
    <scope>IDENTIFICATION</scope>
</reference>
<name>A0A183KYA6_9TREM</name>
<accession>A0A183KYA6</accession>
<organism evidence="1">
    <name type="scientific">Schistosoma curassoni</name>
    <dbReference type="NCBI Taxonomy" id="6186"/>
    <lineage>
        <taxon>Eukaryota</taxon>
        <taxon>Metazoa</taxon>
        <taxon>Spiralia</taxon>
        <taxon>Lophotrochozoa</taxon>
        <taxon>Platyhelminthes</taxon>
        <taxon>Trematoda</taxon>
        <taxon>Digenea</taxon>
        <taxon>Strigeidida</taxon>
        <taxon>Schistosomatoidea</taxon>
        <taxon>Schistosomatidae</taxon>
        <taxon>Schistosoma</taxon>
    </lineage>
</organism>
<sequence>LRKSSDYIWRQALTWNPEGKRKRGRSINTLRRELEADLKRMNSKWKNWKGLYRTELDGECW</sequence>
<proteinExistence type="predicted"/>
<dbReference type="WBParaSite" id="SCUD_0002005601-mRNA-1">
    <property type="protein sequence ID" value="SCUD_0002005601-mRNA-1"/>
    <property type="gene ID" value="SCUD_0002005601"/>
</dbReference>